<comment type="similarity">
    <text evidence="3">Belongs to the complex I NDUFA8 subunit family.</text>
</comment>
<gene>
    <name evidence="10" type="ORF">DSTB1V02_LOCUS11082</name>
</gene>
<sequence>MVITKEHWLPSEEELTVEEVKIGTPALRAGSFQYGKYCEDVNNEFMLCRLEEKDPRKCLGQGKEVTACALKFFRLVKKHCQEEFHQYANCIDKSSVDLNPR</sequence>
<dbReference type="EMBL" id="CAJPEV010003450">
    <property type="protein sequence ID" value="CAG0899778.1"/>
    <property type="molecule type" value="Genomic_DNA"/>
</dbReference>
<keyword evidence="6" id="KW-0677">Repeat</keyword>
<keyword evidence="9" id="KW-1015">Disulfide bond</keyword>
<evidence type="ECO:0000313" key="10">
    <source>
        <dbReference type="EMBL" id="CAD7251315.1"/>
    </source>
</evidence>
<evidence type="ECO:0000256" key="5">
    <source>
        <dbReference type="ARBA" id="ARBA00022660"/>
    </source>
</evidence>
<keyword evidence="5" id="KW-0679">Respiratory chain</keyword>
<comment type="subcellular location">
    <subcellularLocation>
        <location evidence="2">Mitochondrion</location>
    </subcellularLocation>
</comment>
<name>A0A7R9ACF8_9CRUS</name>
<accession>A0A7R9ACF8</accession>
<dbReference type="EMBL" id="LR902967">
    <property type="protein sequence ID" value="CAD7251315.1"/>
    <property type="molecule type" value="Genomic_DNA"/>
</dbReference>
<keyword evidence="11" id="KW-1185">Reference proteome</keyword>
<protein>
    <recommendedName>
        <fullName evidence="12">NADH dehydrogenase [ubiquinone] 1 alpha subcomplex subunit 8</fullName>
    </recommendedName>
</protein>
<dbReference type="OrthoDB" id="276296at2759"/>
<dbReference type="GO" id="GO:0005739">
    <property type="term" value="C:mitochondrion"/>
    <property type="evidence" value="ECO:0007669"/>
    <property type="project" value="UniProtKB-SubCell"/>
</dbReference>
<evidence type="ECO:0000256" key="6">
    <source>
        <dbReference type="ARBA" id="ARBA00022737"/>
    </source>
</evidence>
<dbReference type="Proteomes" id="UP000677054">
    <property type="component" value="Unassembled WGS sequence"/>
</dbReference>
<evidence type="ECO:0000256" key="4">
    <source>
        <dbReference type="ARBA" id="ARBA00022448"/>
    </source>
</evidence>
<evidence type="ECO:0000256" key="7">
    <source>
        <dbReference type="ARBA" id="ARBA00022982"/>
    </source>
</evidence>
<keyword evidence="8" id="KW-0496">Mitochondrion</keyword>
<dbReference type="PANTHER" id="PTHR13344">
    <property type="entry name" value="NADH-UBIQUINONE OXIDOREDUCTASE"/>
    <property type="match status" value="1"/>
</dbReference>
<keyword evidence="7" id="KW-0249">Electron transport</keyword>
<evidence type="ECO:0000313" key="11">
    <source>
        <dbReference type="Proteomes" id="UP000677054"/>
    </source>
</evidence>
<evidence type="ECO:0000256" key="8">
    <source>
        <dbReference type="ARBA" id="ARBA00023128"/>
    </source>
</evidence>
<proteinExistence type="inferred from homology"/>
<dbReference type="InterPro" id="IPR016680">
    <property type="entry name" value="NDUFA8"/>
</dbReference>
<evidence type="ECO:0000256" key="2">
    <source>
        <dbReference type="ARBA" id="ARBA00004173"/>
    </source>
</evidence>
<evidence type="ECO:0000256" key="1">
    <source>
        <dbReference type="ARBA" id="ARBA00003195"/>
    </source>
</evidence>
<reference evidence="10" key="1">
    <citation type="submission" date="2020-11" db="EMBL/GenBank/DDBJ databases">
        <authorList>
            <person name="Tran Van P."/>
        </authorList>
    </citation>
    <scope>NUCLEOTIDE SEQUENCE</scope>
</reference>
<dbReference type="GO" id="GO:0006120">
    <property type="term" value="P:mitochondrial electron transport, NADH to ubiquinone"/>
    <property type="evidence" value="ECO:0007669"/>
    <property type="project" value="InterPro"/>
</dbReference>
<dbReference type="PANTHER" id="PTHR13344:SF0">
    <property type="entry name" value="NADH DEHYDROGENASE [UBIQUINONE] 1 ALPHA SUBCOMPLEX SUBUNIT 8"/>
    <property type="match status" value="1"/>
</dbReference>
<evidence type="ECO:0000256" key="3">
    <source>
        <dbReference type="ARBA" id="ARBA00010705"/>
    </source>
</evidence>
<dbReference type="PROSITE" id="PS51808">
    <property type="entry name" value="CHCH"/>
    <property type="match status" value="1"/>
</dbReference>
<comment type="function">
    <text evidence="1">Accessory subunit of the mitochondrial membrane respiratory chain NADH dehydrogenase (Complex I), that is believed not to be involved in catalysis. Complex I functions in the transfer of electrons from NADH to the respiratory chain. The immediate electron acceptor for the enzyme is believed to be ubiquinone.</text>
</comment>
<keyword evidence="4" id="KW-0813">Transport</keyword>
<dbReference type="AlphaFoldDB" id="A0A7R9ACF8"/>
<evidence type="ECO:0008006" key="12">
    <source>
        <dbReference type="Google" id="ProtNLM"/>
    </source>
</evidence>
<organism evidence="10">
    <name type="scientific">Darwinula stevensoni</name>
    <dbReference type="NCBI Taxonomy" id="69355"/>
    <lineage>
        <taxon>Eukaryota</taxon>
        <taxon>Metazoa</taxon>
        <taxon>Ecdysozoa</taxon>
        <taxon>Arthropoda</taxon>
        <taxon>Crustacea</taxon>
        <taxon>Oligostraca</taxon>
        <taxon>Ostracoda</taxon>
        <taxon>Podocopa</taxon>
        <taxon>Podocopida</taxon>
        <taxon>Darwinulocopina</taxon>
        <taxon>Darwinuloidea</taxon>
        <taxon>Darwinulidae</taxon>
        <taxon>Darwinula</taxon>
    </lineage>
</organism>
<evidence type="ECO:0000256" key="9">
    <source>
        <dbReference type="ARBA" id="ARBA00023157"/>
    </source>
</evidence>